<feature type="compositionally biased region" description="Acidic residues" evidence="1">
    <location>
        <begin position="69"/>
        <end position="92"/>
    </location>
</feature>
<evidence type="ECO:0000256" key="1">
    <source>
        <dbReference type="SAM" id="MobiDB-lite"/>
    </source>
</evidence>
<evidence type="ECO:0000313" key="2">
    <source>
        <dbReference type="EMBL" id="MBP1969055.1"/>
    </source>
</evidence>
<sequence>MAKKKFAKDPLLYISQPTTNATEAPMQYNYTSPKKRRNHIADQRTSEQAAQPTHRRPLKRNFFKQELNQVEEAESESEESNDEEVNKEDEQQEREVEERETRKFKDMTLKEKVYYFMNQSDYTPKMRCEIKTKERTYRGTINDFQDEEVHMRVGKRASNTKIAMEEITSIRMLGF</sequence>
<protein>
    <submittedName>
        <fullName evidence="2">DUF4097 and DUF4098 domain-containing protein YvlB</fullName>
    </submittedName>
</protein>
<comment type="caution">
    <text evidence="2">The sequence shown here is derived from an EMBL/GenBank/DDBJ whole genome shotgun (WGS) entry which is preliminary data.</text>
</comment>
<organism evidence="2 3">
    <name type="scientific">Virgibacillus natechei</name>
    <dbReference type="NCBI Taxonomy" id="1216297"/>
    <lineage>
        <taxon>Bacteria</taxon>
        <taxon>Bacillati</taxon>
        <taxon>Bacillota</taxon>
        <taxon>Bacilli</taxon>
        <taxon>Bacillales</taxon>
        <taxon>Bacillaceae</taxon>
        <taxon>Virgibacillus</taxon>
    </lineage>
</organism>
<accession>A0ABS4IDN4</accession>
<dbReference type="InterPro" id="IPR025439">
    <property type="entry name" value="Spore_coat_CotO"/>
</dbReference>
<feature type="compositionally biased region" description="Basic residues" evidence="1">
    <location>
        <begin position="53"/>
        <end position="62"/>
    </location>
</feature>
<gene>
    <name evidence="2" type="ORF">J2Z83_001158</name>
</gene>
<feature type="compositionally biased region" description="Basic and acidic residues" evidence="1">
    <location>
        <begin position="93"/>
        <end position="103"/>
    </location>
</feature>
<name>A0ABS4IDN4_9BACI</name>
<keyword evidence="3" id="KW-1185">Reference proteome</keyword>
<evidence type="ECO:0000313" key="3">
    <source>
        <dbReference type="Proteomes" id="UP001519345"/>
    </source>
</evidence>
<reference evidence="2 3" key="1">
    <citation type="submission" date="2021-03" db="EMBL/GenBank/DDBJ databases">
        <title>Genomic Encyclopedia of Type Strains, Phase IV (KMG-IV): sequencing the most valuable type-strain genomes for metagenomic binning, comparative biology and taxonomic classification.</title>
        <authorList>
            <person name="Goeker M."/>
        </authorList>
    </citation>
    <scope>NUCLEOTIDE SEQUENCE [LARGE SCALE GENOMIC DNA]</scope>
    <source>
        <strain evidence="2 3">DSM 25609</strain>
    </source>
</reference>
<dbReference type="EMBL" id="JAGGKX010000004">
    <property type="protein sequence ID" value="MBP1969055.1"/>
    <property type="molecule type" value="Genomic_DNA"/>
</dbReference>
<dbReference type="Pfam" id="PF14153">
    <property type="entry name" value="Spore_coat_CotO"/>
    <property type="match status" value="1"/>
</dbReference>
<dbReference type="Proteomes" id="UP001519345">
    <property type="component" value="Unassembled WGS sequence"/>
</dbReference>
<proteinExistence type="predicted"/>
<feature type="compositionally biased region" description="Polar residues" evidence="1">
    <location>
        <begin position="15"/>
        <end position="32"/>
    </location>
</feature>
<feature type="region of interest" description="Disordered" evidence="1">
    <location>
        <begin position="1"/>
        <end position="103"/>
    </location>
</feature>
<dbReference type="RefSeq" id="WP_209462267.1">
    <property type="nucleotide sequence ID" value="NZ_CP110224.1"/>
</dbReference>